<sequence>MNKFGITDREKINDIFNHLAVEFYVIKFIRSYKEFYIESDSMKKIEQYLSKISFELIDGDKEKRKEKVKMFNCIQIGSLNNKSAFIKRTLLKTIDDGKADLMREDFFMNIEDFQILRSILQDNDVIQPKLYELLSESHYRNSFTTSNKLFYANLENILISLYNNGGRISEDSLSLRTADEVSKELWCRLRELTVIKEARVNFKFTNDPEKRIEIIQQQIESVVEKIFCLRRKEDSLYTVADWTGFGDLVSSENKELDEYIDSITNVLKNVAGVFRTIPKVKIEEKNLKAMFQTGKIPPELMDYVWMCFDSVLSLKEDKGFWDWDAFACAMIRIGQIVAGIAIDICTCGLGHYFAQALIAEGIGDIIFAIQSGIQGNFSWKAYSGVGSYLGKGAQAGKMALGLATKTAVLKAIGKETITQLITGVTAAIVNITADELSRFVMNEILEKHFYKIFDQWVANNEIYKEKKIRLAERFESIYQQFGAQDAGNLINDATHETLLDLHEGDLANAIFNRVTQIAHGISGAYSAAARTFKKGSSKAVLFTSIAKIIDNTVKGFKFYKNLVDICVLCDRFCEILDKKLSERFQNNKAKSNTEKIKEENQSISISARISEMIF</sequence>
<reference evidence="1" key="1">
    <citation type="submission" date="2021-02" db="EMBL/GenBank/DDBJ databases">
        <authorList>
            <person name="Nowell W R."/>
        </authorList>
    </citation>
    <scope>NUCLEOTIDE SEQUENCE</scope>
</reference>
<dbReference type="Proteomes" id="UP000663887">
    <property type="component" value="Unassembled WGS sequence"/>
</dbReference>
<accession>A0A816V2E1</accession>
<evidence type="ECO:0000313" key="2">
    <source>
        <dbReference type="Proteomes" id="UP000663887"/>
    </source>
</evidence>
<proteinExistence type="predicted"/>
<organism evidence="1 2">
    <name type="scientific">Rotaria magnacalcarata</name>
    <dbReference type="NCBI Taxonomy" id="392030"/>
    <lineage>
        <taxon>Eukaryota</taxon>
        <taxon>Metazoa</taxon>
        <taxon>Spiralia</taxon>
        <taxon>Gnathifera</taxon>
        <taxon>Rotifera</taxon>
        <taxon>Eurotatoria</taxon>
        <taxon>Bdelloidea</taxon>
        <taxon>Philodinida</taxon>
        <taxon>Philodinidae</taxon>
        <taxon>Rotaria</taxon>
    </lineage>
</organism>
<gene>
    <name evidence="1" type="ORF">XDN619_LOCUS22287</name>
</gene>
<evidence type="ECO:0000313" key="1">
    <source>
        <dbReference type="EMBL" id="CAF2118996.1"/>
    </source>
</evidence>
<name>A0A816V2E1_9BILA</name>
<dbReference type="EMBL" id="CAJNRG010010075">
    <property type="protein sequence ID" value="CAF2118996.1"/>
    <property type="molecule type" value="Genomic_DNA"/>
</dbReference>
<comment type="caution">
    <text evidence="1">The sequence shown here is derived from an EMBL/GenBank/DDBJ whole genome shotgun (WGS) entry which is preliminary data.</text>
</comment>
<protein>
    <submittedName>
        <fullName evidence="1">Uncharacterized protein</fullName>
    </submittedName>
</protein>
<dbReference type="AlphaFoldDB" id="A0A816V2E1"/>